<dbReference type="PANTHER" id="PTHR10584">
    <property type="entry name" value="SUGAR KINASE"/>
    <property type="match status" value="1"/>
</dbReference>
<dbReference type="SUPFAM" id="SSF53613">
    <property type="entry name" value="Ribokinase-like"/>
    <property type="match status" value="1"/>
</dbReference>
<dbReference type="Proteomes" id="UP000034961">
    <property type="component" value="Unassembled WGS sequence"/>
</dbReference>
<sequence>TIGSATLDVFLSCHDFEILEQENLKKIAFPLGAKINIEDALFETGGGGTNTATTFSRQGLNVAVIAKVGKDFPGTQVLKKLTEEHIDTQYVIRDENDTTDFSTIVWAPMKGSVILVNRGKGKLELADINWESLSAKWFHLSSIEGNLELVKKITEIATSKSITLAWNPGRKELEQRDAILDLLPKIELLILNRTEIQQLVLIADHLDDIYQLSKRAQELPCKKILITDGHNGSYYWNGINWIRAGIFKVERQEATGAGDAFGAGFVTGLIKGYSEEDCLKLASANAASVVTAPSAKKGILTEEQAKEWMGKELEIKNL</sequence>
<feature type="non-terminal residue" evidence="4">
    <location>
        <position position="1"/>
    </location>
</feature>
<dbReference type="Gene3D" id="3.40.1190.20">
    <property type="match status" value="1"/>
</dbReference>
<protein>
    <submittedName>
        <fullName evidence="4">PfkB family kinase, nonfunctional</fullName>
    </submittedName>
</protein>
<dbReference type="InterPro" id="IPR002173">
    <property type="entry name" value="Carboh/pur_kinase_PfkB_CS"/>
</dbReference>
<name>A0A0G0UZG8_9BACT</name>
<accession>A0A0G0UZG8</accession>
<evidence type="ECO:0000259" key="3">
    <source>
        <dbReference type="Pfam" id="PF00294"/>
    </source>
</evidence>
<dbReference type="GO" id="GO:0016301">
    <property type="term" value="F:kinase activity"/>
    <property type="evidence" value="ECO:0007669"/>
    <property type="project" value="UniProtKB-KW"/>
</dbReference>
<evidence type="ECO:0000313" key="4">
    <source>
        <dbReference type="EMBL" id="KKR94023.1"/>
    </source>
</evidence>
<keyword evidence="1" id="KW-0808">Transferase</keyword>
<keyword evidence="2 4" id="KW-0418">Kinase</keyword>
<organism evidence="4 5">
    <name type="scientific">Candidatus Roizmanbacteria bacterium GW2011_GWA1_41_13</name>
    <dbReference type="NCBI Taxonomy" id="1618474"/>
    <lineage>
        <taxon>Bacteria</taxon>
        <taxon>Candidatus Roizmaniibacteriota</taxon>
    </lineage>
</organism>
<dbReference type="EMBL" id="LCAN01000014">
    <property type="protein sequence ID" value="KKR94023.1"/>
    <property type="molecule type" value="Genomic_DNA"/>
</dbReference>
<gene>
    <name evidence="4" type="ORF">UU41_C0014G0001</name>
</gene>
<evidence type="ECO:0000313" key="5">
    <source>
        <dbReference type="Proteomes" id="UP000034961"/>
    </source>
</evidence>
<dbReference type="InterPro" id="IPR029056">
    <property type="entry name" value="Ribokinase-like"/>
</dbReference>
<dbReference type="Pfam" id="PF00294">
    <property type="entry name" value="PfkB"/>
    <property type="match status" value="1"/>
</dbReference>
<feature type="domain" description="Carbohydrate kinase PfkB" evidence="3">
    <location>
        <begin position="40"/>
        <end position="297"/>
    </location>
</feature>
<evidence type="ECO:0000256" key="1">
    <source>
        <dbReference type="ARBA" id="ARBA00022679"/>
    </source>
</evidence>
<dbReference type="InterPro" id="IPR011611">
    <property type="entry name" value="PfkB_dom"/>
</dbReference>
<evidence type="ECO:0000256" key="2">
    <source>
        <dbReference type="ARBA" id="ARBA00022777"/>
    </source>
</evidence>
<comment type="caution">
    <text evidence="4">The sequence shown here is derived from an EMBL/GenBank/DDBJ whole genome shotgun (WGS) entry which is preliminary data.</text>
</comment>
<dbReference type="PANTHER" id="PTHR10584:SF166">
    <property type="entry name" value="RIBOKINASE"/>
    <property type="match status" value="1"/>
</dbReference>
<proteinExistence type="predicted"/>
<dbReference type="PROSITE" id="PS00583">
    <property type="entry name" value="PFKB_KINASES_1"/>
    <property type="match status" value="1"/>
</dbReference>
<reference evidence="4 5" key="1">
    <citation type="journal article" date="2015" name="Nature">
        <title>rRNA introns, odd ribosomes, and small enigmatic genomes across a large radiation of phyla.</title>
        <authorList>
            <person name="Brown C.T."/>
            <person name="Hug L.A."/>
            <person name="Thomas B.C."/>
            <person name="Sharon I."/>
            <person name="Castelle C.J."/>
            <person name="Singh A."/>
            <person name="Wilkins M.J."/>
            <person name="Williams K.H."/>
            <person name="Banfield J.F."/>
        </authorList>
    </citation>
    <scope>NUCLEOTIDE SEQUENCE [LARGE SCALE GENOMIC DNA]</scope>
</reference>
<dbReference type="AlphaFoldDB" id="A0A0G0UZG8"/>